<dbReference type="InterPro" id="IPR006597">
    <property type="entry name" value="Sel1-like"/>
</dbReference>
<feature type="chain" id="PRO_5022009214" evidence="1">
    <location>
        <begin position="24"/>
        <end position="123"/>
    </location>
</feature>
<dbReference type="AlphaFoldDB" id="A0A558CUE6"/>
<dbReference type="InterPro" id="IPR011990">
    <property type="entry name" value="TPR-like_helical_dom_sf"/>
</dbReference>
<dbReference type="SMART" id="SM00671">
    <property type="entry name" value="SEL1"/>
    <property type="match status" value="2"/>
</dbReference>
<feature type="signal peptide" evidence="1">
    <location>
        <begin position="1"/>
        <end position="23"/>
    </location>
</feature>
<reference evidence="2 3" key="1">
    <citation type="submission" date="2019-07" db="EMBL/GenBank/DDBJ databases">
        <title>The pathways for chlorine oxyanion respiration interact through the shared metabolite chlorate.</title>
        <authorList>
            <person name="Barnum T.P."/>
            <person name="Cheng Y."/>
            <person name="Hill K.A."/>
            <person name="Lucas L.N."/>
            <person name="Carlson H.K."/>
            <person name="Coates J.D."/>
        </authorList>
    </citation>
    <scope>NUCLEOTIDE SEQUENCE [LARGE SCALE GENOMIC DNA]</scope>
    <source>
        <strain evidence="2">BK-3</strain>
    </source>
</reference>
<dbReference type="Gene3D" id="1.25.40.10">
    <property type="entry name" value="Tetratricopeptide repeat domain"/>
    <property type="match status" value="1"/>
</dbReference>
<accession>A0A558CUE6</accession>
<comment type="caution">
    <text evidence="2">The sequence shown here is derived from an EMBL/GenBank/DDBJ whole genome shotgun (WGS) entry which is preliminary data.</text>
</comment>
<sequence length="123" mass="13658">MKIYSKFLFIAALTALFSGPLHADLESGIAAYEKGNYAEAFNQYQQAAEAGDPDAYGKLAGMYLYGVGTDKDYSKAYVWFGLAQLAGDNYAERFKLAASSAMTLEQVKHADEMIEEYKKRLIK</sequence>
<evidence type="ECO:0000313" key="2">
    <source>
        <dbReference type="EMBL" id="TVT52397.1"/>
    </source>
</evidence>
<evidence type="ECO:0000313" key="3">
    <source>
        <dbReference type="Proteomes" id="UP000317355"/>
    </source>
</evidence>
<organism evidence="2 3">
    <name type="scientific">Sedimenticola thiotaurini</name>
    <dbReference type="NCBI Taxonomy" id="1543721"/>
    <lineage>
        <taxon>Bacteria</taxon>
        <taxon>Pseudomonadati</taxon>
        <taxon>Pseudomonadota</taxon>
        <taxon>Gammaproteobacteria</taxon>
        <taxon>Chromatiales</taxon>
        <taxon>Sedimenticolaceae</taxon>
        <taxon>Sedimenticola</taxon>
    </lineage>
</organism>
<protein>
    <submittedName>
        <fullName evidence="2">Sel1 repeat family protein</fullName>
    </submittedName>
</protein>
<keyword evidence="1" id="KW-0732">Signal</keyword>
<dbReference type="SUPFAM" id="SSF81901">
    <property type="entry name" value="HCP-like"/>
    <property type="match status" value="1"/>
</dbReference>
<evidence type="ECO:0000256" key="1">
    <source>
        <dbReference type="SAM" id="SignalP"/>
    </source>
</evidence>
<name>A0A558CUE6_9GAMM</name>
<proteinExistence type="predicted"/>
<dbReference type="Proteomes" id="UP000317355">
    <property type="component" value="Unassembled WGS sequence"/>
</dbReference>
<gene>
    <name evidence="2" type="ORF">FHK82_13630</name>
</gene>
<dbReference type="EMBL" id="VMRY01000070">
    <property type="protein sequence ID" value="TVT52397.1"/>
    <property type="molecule type" value="Genomic_DNA"/>
</dbReference>